<protein>
    <submittedName>
        <fullName evidence="2">Uncharacterized protein</fullName>
    </submittedName>
</protein>
<reference evidence="2 3" key="1">
    <citation type="journal article" date="2016" name="Front. Microbiol.">
        <title>Comparative Genomics Analysis of Streptomyces Species Reveals Their Adaptation to the Marine Environment and Their Diversity at the Genomic Level.</title>
        <authorList>
            <person name="Tian X."/>
            <person name="Zhang Z."/>
            <person name="Yang T."/>
            <person name="Chen M."/>
            <person name="Li J."/>
            <person name="Chen F."/>
            <person name="Yang J."/>
            <person name="Li W."/>
            <person name="Zhang B."/>
            <person name="Zhang Z."/>
            <person name="Wu J."/>
            <person name="Zhang C."/>
            <person name="Long L."/>
            <person name="Xiao J."/>
        </authorList>
    </citation>
    <scope>NUCLEOTIDE SEQUENCE [LARGE SCALE GENOMIC DNA]</scope>
    <source>
        <strain evidence="2 3">SCSIO M10379</strain>
    </source>
</reference>
<sequence>MAKQEEQATRNGINALEQAFTGVQRSRQELENTKNDSGLQGQVGGSYDKLLQQWDDQAEIISKNLNEMIAELNTTLRNSGLTIGSTDEQVNQEFSRSQSIFNSLAG</sequence>
<name>A0A1E7KBY5_9ACTN</name>
<dbReference type="Proteomes" id="UP000175829">
    <property type="component" value="Unassembled WGS sequence"/>
</dbReference>
<feature type="coiled-coil region" evidence="1">
    <location>
        <begin position="13"/>
        <end position="71"/>
    </location>
</feature>
<dbReference type="AlphaFoldDB" id="A0A1E7KBY5"/>
<dbReference type="InterPro" id="IPR036689">
    <property type="entry name" value="ESAT-6-like_sf"/>
</dbReference>
<accession>A0A1E7KBY5</accession>
<dbReference type="RefSeq" id="WP_069993420.1">
    <property type="nucleotide sequence ID" value="NZ_LJGV01000022.1"/>
</dbReference>
<evidence type="ECO:0000256" key="1">
    <source>
        <dbReference type="SAM" id="Coils"/>
    </source>
</evidence>
<proteinExistence type="predicted"/>
<organism evidence="2 3">
    <name type="scientific">Streptomyces qinglanensis</name>
    <dbReference type="NCBI Taxonomy" id="943816"/>
    <lineage>
        <taxon>Bacteria</taxon>
        <taxon>Bacillati</taxon>
        <taxon>Actinomycetota</taxon>
        <taxon>Actinomycetes</taxon>
        <taxon>Kitasatosporales</taxon>
        <taxon>Streptomycetaceae</taxon>
        <taxon>Streptomyces</taxon>
    </lineage>
</organism>
<dbReference type="EMBL" id="LJGV01000022">
    <property type="protein sequence ID" value="OEV01443.1"/>
    <property type="molecule type" value="Genomic_DNA"/>
</dbReference>
<keyword evidence="1" id="KW-0175">Coiled coil</keyword>
<comment type="caution">
    <text evidence="2">The sequence shown here is derived from an EMBL/GenBank/DDBJ whole genome shotgun (WGS) entry which is preliminary data.</text>
</comment>
<dbReference type="Gene3D" id="1.10.287.1060">
    <property type="entry name" value="ESAT-6-like"/>
    <property type="match status" value="1"/>
</dbReference>
<evidence type="ECO:0000313" key="2">
    <source>
        <dbReference type="EMBL" id="OEV01443.1"/>
    </source>
</evidence>
<dbReference type="PATRIC" id="fig|943816.4.peg.3646"/>
<dbReference type="SUPFAM" id="SSF140453">
    <property type="entry name" value="EsxAB dimer-like"/>
    <property type="match status" value="1"/>
</dbReference>
<gene>
    <name evidence="2" type="ORF">AN217_20595</name>
</gene>
<evidence type="ECO:0000313" key="3">
    <source>
        <dbReference type="Proteomes" id="UP000175829"/>
    </source>
</evidence>